<feature type="non-terminal residue" evidence="1">
    <location>
        <position position="1"/>
    </location>
</feature>
<comment type="caution">
    <text evidence="1">The sequence shown here is derived from an EMBL/GenBank/DDBJ whole genome shotgun (WGS) entry which is preliminary data.</text>
</comment>
<gene>
    <name evidence="1" type="ORF">GPM918_LOCUS42558</name>
    <name evidence="2" type="ORF">SRO942_LOCUS43821</name>
</gene>
<organism evidence="1 3">
    <name type="scientific">Didymodactylos carnosus</name>
    <dbReference type="NCBI Taxonomy" id="1234261"/>
    <lineage>
        <taxon>Eukaryota</taxon>
        <taxon>Metazoa</taxon>
        <taxon>Spiralia</taxon>
        <taxon>Gnathifera</taxon>
        <taxon>Rotifera</taxon>
        <taxon>Eurotatoria</taxon>
        <taxon>Bdelloidea</taxon>
        <taxon>Philodinida</taxon>
        <taxon>Philodinidae</taxon>
        <taxon>Didymodactylos</taxon>
    </lineage>
</organism>
<dbReference type="AlphaFoldDB" id="A0A816B0X8"/>
<protein>
    <submittedName>
        <fullName evidence="1">Uncharacterized protein</fullName>
    </submittedName>
</protein>
<evidence type="ECO:0000313" key="2">
    <source>
        <dbReference type="EMBL" id="CAF4480799.1"/>
    </source>
</evidence>
<accession>A0A816B0X8</accession>
<dbReference type="OrthoDB" id="6103890at2759"/>
<evidence type="ECO:0000313" key="1">
    <source>
        <dbReference type="EMBL" id="CAF1602703.1"/>
    </source>
</evidence>
<dbReference type="Proteomes" id="UP000663829">
    <property type="component" value="Unassembled WGS sequence"/>
</dbReference>
<name>A0A816B0X8_9BILA</name>
<keyword evidence="3" id="KW-1185">Reference proteome</keyword>
<reference evidence="1" key="1">
    <citation type="submission" date="2021-02" db="EMBL/GenBank/DDBJ databases">
        <authorList>
            <person name="Nowell W R."/>
        </authorList>
    </citation>
    <scope>NUCLEOTIDE SEQUENCE</scope>
</reference>
<sequence>EYFHRKTRQYGWPLMELINKYLINEIPCLRTPVGYRLSDKRDYEWRIPFSLVKMELVKTLTKKPFVLHFIQIDL</sequence>
<dbReference type="Proteomes" id="UP000681722">
    <property type="component" value="Unassembled WGS sequence"/>
</dbReference>
<proteinExistence type="predicted"/>
<dbReference type="EMBL" id="CAJNOQ010036127">
    <property type="protein sequence ID" value="CAF1602703.1"/>
    <property type="molecule type" value="Genomic_DNA"/>
</dbReference>
<dbReference type="EMBL" id="CAJOBC010102589">
    <property type="protein sequence ID" value="CAF4480799.1"/>
    <property type="molecule type" value="Genomic_DNA"/>
</dbReference>
<evidence type="ECO:0000313" key="3">
    <source>
        <dbReference type="Proteomes" id="UP000663829"/>
    </source>
</evidence>